<dbReference type="Gene3D" id="2.60.120.260">
    <property type="entry name" value="Galactose-binding domain-like"/>
    <property type="match status" value="1"/>
</dbReference>
<dbReference type="Proteomes" id="UP000435985">
    <property type="component" value="Unassembled WGS sequence"/>
</dbReference>
<accession>A0A642C2E1</accession>
<organism evidence="2 3">
    <name type="scientific">Bacteroides ovatus</name>
    <dbReference type="NCBI Taxonomy" id="28116"/>
    <lineage>
        <taxon>Bacteria</taxon>
        <taxon>Pseudomonadati</taxon>
        <taxon>Bacteroidota</taxon>
        <taxon>Bacteroidia</taxon>
        <taxon>Bacteroidales</taxon>
        <taxon>Bacteroidaceae</taxon>
        <taxon>Bacteroides</taxon>
    </lineage>
</organism>
<feature type="domain" description="F5/8 type C" evidence="1">
    <location>
        <begin position="53"/>
        <end position="128"/>
    </location>
</feature>
<name>A0A642C2E1_BACOV</name>
<evidence type="ECO:0000313" key="2">
    <source>
        <dbReference type="EMBL" id="KAA4644983.1"/>
    </source>
</evidence>
<feature type="non-terminal residue" evidence="2">
    <location>
        <position position="1"/>
    </location>
</feature>
<sequence>RISKFGAIMEKLNICYFKDEDWDNTGFVPQSEQRPRLVCPARIDTNMKGIKYYMPEYAFDGDIQTFFATPYSLKKGDYFTLTLEKRQAVQEIRIVFDVSKEHPEHVQLSVSEDGTIFKKVAADNKNGELSASFSTLAMIKALKMELTTPLMARLTIKEIILRYYE</sequence>
<gene>
    <name evidence="2" type="ORF">F3B98_33170</name>
</gene>
<dbReference type="AlphaFoldDB" id="A0A642C2E1"/>
<dbReference type="SUPFAM" id="SSF49785">
    <property type="entry name" value="Galactose-binding domain-like"/>
    <property type="match status" value="1"/>
</dbReference>
<dbReference type="EMBL" id="VWFO01000738">
    <property type="protein sequence ID" value="KAA4644983.1"/>
    <property type="molecule type" value="Genomic_DNA"/>
</dbReference>
<dbReference type="Pfam" id="PF00754">
    <property type="entry name" value="F5_F8_type_C"/>
    <property type="match status" value="1"/>
</dbReference>
<evidence type="ECO:0000313" key="3">
    <source>
        <dbReference type="Proteomes" id="UP000435985"/>
    </source>
</evidence>
<reference evidence="2 3" key="1">
    <citation type="journal article" date="2019" name="Nat. Med.">
        <title>A library of human gut bacterial isolates paired with longitudinal multiomics data enables mechanistic microbiome research.</title>
        <authorList>
            <person name="Poyet M."/>
            <person name="Groussin M."/>
            <person name="Gibbons S.M."/>
            <person name="Avila-Pacheco J."/>
            <person name="Jiang X."/>
            <person name="Kearney S.M."/>
            <person name="Perrotta A.R."/>
            <person name="Berdy B."/>
            <person name="Zhao S."/>
            <person name="Lieberman T.D."/>
            <person name="Swanson P.K."/>
            <person name="Smith M."/>
            <person name="Roesemann S."/>
            <person name="Alexander J.E."/>
            <person name="Rich S.A."/>
            <person name="Livny J."/>
            <person name="Vlamakis H."/>
            <person name="Clish C."/>
            <person name="Bullock K."/>
            <person name="Deik A."/>
            <person name="Scott J."/>
            <person name="Pierce K.A."/>
            <person name="Xavier R.J."/>
            <person name="Alm E.J."/>
        </authorList>
    </citation>
    <scope>NUCLEOTIDE SEQUENCE [LARGE SCALE GENOMIC DNA]</scope>
    <source>
        <strain evidence="2 3">BIOML-A14</strain>
    </source>
</reference>
<evidence type="ECO:0000259" key="1">
    <source>
        <dbReference type="Pfam" id="PF00754"/>
    </source>
</evidence>
<protein>
    <submittedName>
        <fullName evidence="2">Discoidin domain-containing protein</fullName>
    </submittedName>
</protein>
<dbReference type="InterPro" id="IPR000421">
    <property type="entry name" value="FA58C"/>
</dbReference>
<comment type="caution">
    <text evidence="2">The sequence shown here is derived from an EMBL/GenBank/DDBJ whole genome shotgun (WGS) entry which is preliminary data.</text>
</comment>
<proteinExistence type="predicted"/>
<dbReference type="InterPro" id="IPR008979">
    <property type="entry name" value="Galactose-bd-like_sf"/>
</dbReference>